<dbReference type="EMBL" id="KQ965762">
    <property type="protein sequence ID" value="KXS15463.1"/>
    <property type="molecule type" value="Genomic_DNA"/>
</dbReference>
<dbReference type="SUPFAM" id="SSF81383">
    <property type="entry name" value="F-box domain"/>
    <property type="match status" value="1"/>
</dbReference>
<dbReference type="AlphaFoldDB" id="A0A139AGC3"/>
<dbReference type="InterPro" id="IPR032675">
    <property type="entry name" value="LRR_dom_sf"/>
</dbReference>
<keyword evidence="3" id="KW-1185">Reference proteome</keyword>
<dbReference type="PANTHER" id="PTHR13318">
    <property type="entry name" value="PARTNER OF PAIRED, ISOFORM B-RELATED"/>
    <property type="match status" value="1"/>
</dbReference>
<dbReference type="Gene3D" id="3.80.10.10">
    <property type="entry name" value="Ribonuclease Inhibitor"/>
    <property type="match status" value="1"/>
</dbReference>
<proteinExistence type="predicted"/>
<organism evidence="2 3">
    <name type="scientific">Gonapodya prolifera (strain JEL478)</name>
    <name type="common">Monoblepharis prolifera</name>
    <dbReference type="NCBI Taxonomy" id="1344416"/>
    <lineage>
        <taxon>Eukaryota</taxon>
        <taxon>Fungi</taxon>
        <taxon>Fungi incertae sedis</taxon>
        <taxon>Chytridiomycota</taxon>
        <taxon>Chytridiomycota incertae sedis</taxon>
        <taxon>Monoblepharidomycetes</taxon>
        <taxon>Monoblepharidales</taxon>
        <taxon>Gonapodyaceae</taxon>
        <taxon>Gonapodya</taxon>
    </lineage>
</organism>
<dbReference type="Gene3D" id="1.20.1280.50">
    <property type="match status" value="1"/>
</dbReference>
<dbReference type="InterPro" id="IPR036047">
    <property type="entry name" value="F-box-like_dom_sf"/>
</dbReference>
<protein>
    <recommendedName>
        <fullName evidence="1">F-box domain-containing protein</fullName>
    </recommendedName>
</protein>
<sequence>MDDLHNRPFKRSLAASLPPEILVRICSQLPPITCHSLALVSRSWNFAATPTLYKSPTIISETWGAAVKAAKWTSLRQTLISNPELGRMVARLDIREREICEAFGLSSDGSSHEEFVAVASSILNATPRLVELNFDIIYRVSLRFICWRSAVLLSIPETGLPRISRFSVTIASRRVATVPTGSYHICEHWERVPLLLPSLESLATARCDNDCVRSMFSRPLPKLTNLEIVDSASLRLNVLADLAHMAPNVTRLNLLGAAYAGRWADQKEYFTMLEEAIIKMFDVWKGLKLFYLTPSAFPPACVEALTSLQHIHTIAIGAESLGDPEIRLLCSRPLKALYLHRASRITDESLKWVSDMVSLGDTEVLWIGGAHQLSDVGIESLAQGLGKGGRVRILCLESCLSLTGRSVRALVTHGGSWLSNHLELLDLSGCPEIAESGDGGTGKTSPLADLCSAARNLRRLEIMVVSDSEVAAHDFGEIRAALANNGGSASFVTVEAVNHMGLP</sequence>
<feature type="domain" description="F-box" evidence="1">
    <location>
        <begin position="15"/>
        <end position="57"/>
    </location>
</feature>
<dbReference type="InterPro" id="IPR001810">
    <property type="entry name" value="F-box_dom"/>
</dbReference>
<evidence type="ECO:0000313" key="2">
    <source>
        <dbReference type="EMBL" id="KXS15463.1"/>
    </source>
</evidence>
<evidence type="ECO:0000259" key="1">
    <source>
        <dbReference type="Pfam" id="PF12937"/>
    </source>
</evidence>
<gene>
    <name evidence="2" type="ORF">M427DRAFT_44514</name>
</gene>
<dbReference type="SUPFAM" id="SSF52047">
    <property type="entry name" value="RNI-like"/>
    <property type="match status" value="1"/>
</dbReference>
<reference evidence="2 3" key="1">
    <citation type="journal article" date="2015" name="Genome Biol. Evol.">
        <title>Phylogenomic analyses indicate that early fungi evolved digesting cell walls of algal ancestors of land plants.</title>
        <authorList>
            <person name="Chang Y."/>
            <person name="Wang S."/>
            <person name="Sekimoto S."/>
            <person name="Aerts A.L."/>
            <person name="Choi C."/>
            <person name="Clum A."/>
            <person name="LaButti K.M."/>
            <person name="Lindquist E.A."/>
            <person name="Yee Ngan C."/>
            <person name="Ohm R.A."/>
            <person name="Salamov A.A."/>
            <person name="Grigoriev I.V."/>
            <person name="Spatafora J.W."/>
            <person name="Berbee M.L."/>
        </authorList>
    </citation>
    <scope>NUCLEOTIDE SEQUENCE [LARGE SCALE GENOMIC DNA]</scope>
    <source>
        <strain evidence="2 3">JEL478</strain>
    </source>
</reference>
<name>A0A139AGC3_GONPJ</name>
<dbReference type="Proteomes" id="UP000070544">
    <property type="component" value="Unassembled WGS sequence"/>
</dbReference>
<dbReference type="GO" id="GO:0019005">
    <property type="term" value="C:SCF ubiquitin ligase complex"/>
    <property type="evidence" value="ECO:0007669"/>
    <property type="project" value="TreeGrafter"/>
</dbReference>
<accession>A0A139AGC3</accession>
<dbReference type="Pfam" id="PF12937">
    <property type="entry name" value="F-box-like"/>
    <property type="match status" value="1"/>
</dbReference>
<dbReference type="PANTHER" id="PTHR13318:SF95">
    <property type="entry name" value="F-BOX PROTEIN YLR352W"/>
    <property type="match status" value="1"/>
</dbReference>
<evidence type="ECO:0000313" key="3">
    <source>
        <dbReference type="Proteomes" id="UP000070544"/>
    </source>
</evidence>
<dbReference type="GO" id="GO:0031146">
    <property type="term" value="P:SCF-dependent proteasomal ubiquitin-dependent protein catabolic process"/>
    <property type="evidence" value="ECO:0007669"/>
    <property type="project" value="TreeGrafter"/>
</dbReference>